<dbReference type="InterPro" id="IPR001150">
    <property type="entry name" value="Gly_radical"/>
</dbReference>
<dbReference type="OrthoDB" id="9804622at2"/>
<dbReference type="SUPFAM" id="SSF51998">
    <property type="entry name" value="PFL-like glycyl radical enzymes"/>
    <property type="match status" value="1"/>
</dbReference>
<keyword evidence="9" id="KW-1185">Reference proteome</keyword>
<dbReference type="GO" id="GO:0031250">
    <property type="term" value="C:anaerobic ribonucleoside-triphosphate reductase complex"/>
    <property type="evidence" value="ECO:0007669"/>
    <property type="project" value="TreeGrafter"/>
</dbReference>
<evidence type="ECO:0000256" key="1">
    <source>
        <dbReference type="ARBA" id="ARBA00022741"/>
    </source>
</evidence>
<accession>B6GED8</accession>
<sequence>MKIIKRSGSEVTFDLQKIINAINGANSEVKSGERLTDRQVRYAAENVAERCETAGHTVSVEEIQDMVEDELMALDRFEVARHYIIYRYVQGLKRQKNTTDDKILSLIECNNEEVKQENSNKNPTVNSVQRDYMAGEVSKDLTQRVLLPAEVVEAHNEGIIHFHDSDYFAQHMHNCDLVNLEDMLQNGTVISGTLIERPHSFSTACNIATQIIAQVASCQYGGQSISLTHLAPFVEVSRQKIRRQVEAELVELGVDAPEEKVVEVVEGRLRDEIRRGVQTIQYQVVTLMTTNGQAPFVTVFMYLNEARSEAEKRDLAMIIEETLRQRYEGVKNEAGVWITPAFPKLIYVLEEDNVREGSEYFYLTQLAAKCTAKRMVPDYISEKKMRELKLSKGETEGNGDCYTCMGCRSFLTPDRSGNGYDNVARAKNYEPGKPKYYGRFNQGVVTINLPDVALSSHQDMDAFWEIFDERLELCHRALRCRHERLLGTLSDAAPILWQYGALARLDKGETIDKLLYGGYSTISLGYAGLYECVKYMTGYSHTDEHGTPFAMAVMQRMNDKCAEWKAAENIDYSLYGTPLESTTYKFSKCLQRRFGIIPGVTDKGYITNSYHVHVSEEIDAFDKLKFESQFQRLSPGGAISYVEVPNMQDNLKAVIRVMQYIYDNIMYAELNTKSDYCQECGYDGEIKIVEDDGKLVWECPHCGNRNQETLNVARRTCGYIGTQFWNQGRTEEIRDRVLHL</sequence>
<dbReference type="STRING" id="445975.COLSTE_02475"/>
<dbReference type="NCBIfam" id="TIGR02487">
    <property type="entry name" value="NrdD"/>
    <property type="match status" value="1"/>
</dbReference>
<dbReference type="InterPro" id="IPR012833">
    <property type="entry name" value="NrdD"/>
</dbReference>
<dbReference type="RefSeq" id="WP_006722099.1">
    <property type="nucleotide sequence ID" value="NZ_CP085935.1"/>
</dbReference>
<dbReference type="NCBIfam" id="NF006732">
    <property type="entry name" value="PRK09263.1"/>
    <property type="match status" value="1"/>
</dbReference>
<reference evidence="8 9" key="1">
    <citation type="submission" date="2008-10" db="EMBL/GenBank/DDBJ databases">
        <title>Draft genome sequence of Collinsella stercoris (DSM 13279).</title>
        <authorList>
            <person name="Sudarsanam P."/>
            <person name="Ley R."/>
            <person name="Guruge J."/>
            <person name="Turnbaugh P.J."/>
            <person name="Mahowald M."/>
            <person name="Liep D."/>
            <person name="Gordon J."/>
        </authorList>
    </citation>
    <scope>NUCLEOTIDE SEQUENCE [LARGE SCALE GENOMIC DNA]</scope>
    <source>
        <strain evidence="8 9">DSM 13279</strain>
    </source>
</reference>
<keyword evidence="8" id="KW-0560">Oxidoreductase</keyword>
<evidence type="ECO:0000313" key="9">
    <source>
        <dbReference type="Proteomes" id="UP000003560"/>
    </source>
</evidence>
<dbReference type="EC" id="1.17.4.2" evidence="8"/>
<dbReference type="GO" id="GO:0004748">
    <property type="term" value="F:ribonucleoside-diphosphate reductase activity, thioredoxin disulfide as acceptor"/>
    <property type="evidence" value="ECO:0007669"/>
    <property type="project" value="TreeGrafter"/>
</dbReference>
<protein>
    <submittedName>
        <fullName evidence="8">Anaerobic ribonucleoside-triphosphate reductase</fullName>
        <ecNumber evidence="8">1.17.4.2</ecNumber>
    </submittedName>
</protein>
<dbReference type="Gene3D" id="3.20.70.20">
    <property type="match status" value="1"/>
</dbReference>
<dbReference type="InterPro" id="IPR005144">
    <property type="entry name" value="ATP-cone_dom"/>
</dbReference>
<dbReference type="Pfam" id="PF03477">
    <property type="entry name" value="ATP-cone"/>
    <property type="match status" value="1"/>
</dbReference>
<feature type="domain" description="ATP-cone" evidence="7">
    <location>
        <begin position="1"/>
        <end position="94"/>
    </location>
</feature>
<proteinExistence type="predicted"/>
<evidence type="ECO:0000313" key="8">
    <source>
        <dbReference type="EMBL" id="EEA89358.1"/>
    </source>
</evidence>
<keyword evidence="1 4" id="KW-0547">Nucleotide-binding</keyword>
<dbReference type="Pfam" id="PF13597">
    <property type="entry name" value="NRDD"/>
    <property type="match status" value="1"/>
</dbReference>
<reference evidence="8 9" key="2">
    <citation type="submission" date="2008-10" db="EMBL/GenBank/DDBJ databases">
        <authorList>
            <person name="Fulton L."/>
            <person name="Clifton S."/>
            <person name="Fulton B."/>
            <person name="Xu J."/>
            <person name="Minx P."/>
            <person name="Pepin K.H."/>
            <person name="Johnson M."/>
            <person name="Thiruvilangam P."/>
            <person name="Bhonagiri V."/>
            <person name="Nash W.E."/>
            <person name="Mardis E.R."/>
            <person name="Wilson R.K."/>
        </authorList>
    </citation>
    <scope>NUCLEOTIDE SEQUENCE [LARGE SCALE GENOMIC DNA]</scope>
    <source>
        <strain evidence="8 9">DSM 13279</strain>
    </source>
</reference>
<dbReference type="PANTHER" id="PTHR21075">
    <property type="entry name" value="ANAEROBIC RIBONUCLEOSIDE-TRIPHOSPHATE REDUCTASE"/>
    <property type="match status" value="1"/>
</dbReference>
<dbReference type="GO" id="GO:0006260">
    <property type="term" value="P:DNA replication"/>
    <property type="evidence" value="ECO:0007669"/>
    <property type="project" value="InterPro"/>
</dbReference>
<organism evidence="8 9">
    <name type="scientific">Collinsella stercoris DSM 13279</name>
    <dbReference type="NCBI Taxonomy" id="445975"/>
    <lineage>
        <taxon>Bacteria</taxon>
        <taxon>Bacillati</taxon>
        <taxon>Actinomycetota</taxon>
        <taxon>Coriobacteriia</taxon>
        <taxon>Coriobacteriales</taxon>
        <taxon>Coriobacteriaceae</taxon>
        <taxon>Collinsella</taxon>
    </lineage>
</organism>
<evidence type="ECO:0000256" key="4">
    <source>
        <dbReference type="PROSITE-ProRule" id="PRU00492"/>
    </source>
</evidence>
<evidence type="ECO:0000256" key="2">
    <source>
        <dbReference type="ARBA" id="ARBA00022818"/>
    </source>
</evidence>
<evidence type="ECO:0000256" key="3">
    <source>
        <dbReference type="ARBA" id="ARBA00022840"/>
    </source>
</evidence>
<dbReference type="HOGENOM" id="CLU_002707_2_0_11"/>
<dbReference type="PANTHER" id="PTHR21075:SF0">
    <property type="entry name" value="ANAEROBIC RIBONUCLEOSIDE-TRIPHOSPHATE REDUCTASE"/>
    <property type="match status" value="1"/>
</dbReference>
<keyword evidence="2 5" id="KW-0556">Organic radical</keyword>
<dbReference type="PROSITE" id="PS51161">
    <property type="entry name" value="ATP_CONE"/>
    <property type="match status" value="1"/>
</dbReference>
<comment type="caution">
    <text evidence="8">The sequence shown here is derived from an EMBL/GenBank/DDBJ whole genome shotgun (WGS) entry which is preliminary data.</text>
</comment>
<evidence type="ECO:0000259" key="6">
    <source>
        <dbReference type="PROSITE" id="PS51149"/>
    </source>
</evidence>
<dbReference type="GeneID" id="98001681"/>
<gene>
    <name evidence="8" type="primary">nrdD</name>
    <name evidence="8" type="ORF">COLSTE_02475</name>
</gene>
<dbReference type="PROSITE" id="PS51149">
    <property type="entry name" value="GLY_RADICAL_2"/>
    <property type="match status" value="1"/>
</dbReference>
<feature type="domain" description="Glycine radical" evidence="6">
    <location>
        <begin position="616"/>
        <end position="740"/>
    </location>
</feature>
<dbReference type="GO" id="GO:0008998">
    <property type="term" value="F:ribonucleoside-triphosphate reductase (thioredoxin) activity"/>
    <property type="evidence" value="ECO:0007669"/>
    <property type="project" value="UniProtKB-EC"/>
</dbReference>
<keyword evidence="3 4" id="KW-0067">ATP-binding</keyword>
<dbReference type="eggNOG" id="COG1328">
    <property type="taxonomic scope" value="Bacteria"/>
</dbReference>
<feature type="modified residue" description="Glycine radical" evidence="5">
    <location>
        <position position="718"/>
    </location>
</feature>
<dbReference type="GO" id="GO:0009265">
    <property type="term" value="P:2'-deoxyribonucleotide biosynthetic process"/>
    <property type="evidence" value="ECO:0007669"/>
    <property type="project" value="TreeGrafter"/>
</dbReference>
<evidence type="ECO:0000256" key="5">
    <source>
        <dbReference type="PROSITE-ProRule" id="PRU00493"/>
    </source>
</evidence>
<dbReference type="Proteomes" id="UP000003560">
    <property type="component" value="Unassembled WGS sequence"/>
</dbReference>
<dbReference type="GO" id="GO:0005524">
    <property type="term" value="F:ATP binding"/>
    <property type="evidence" value="ECO:0007669"/>
    <property type="project" value="UniProtKB-UniRule"/>
</dbReference>
<dbReference type="AlphaFoldDB" id="B6GED8"/>
<dbReference type="EMBL" id="ABXJ01000148">
    <property type="protein sequence ID" value="EEA89358.1"/>
    <property type="molecule type" value="Genomic_DNA"/>
</dbReference>
<name>B6GED8_9ACTN</name>
<evidence type="ECO:0000259" key="7">
    <source>
        <dbReference type="PROSITE" id="PS51161"/>
    </source>
</evidence>